<evidence type="ECO:0000256" key="2">
    <source>
        <dbReference type="ARBA" id="ARBA00008445"/>
    </source>
</evidence>
<feature type="transmembrane region" description="Helical" evidence="10">
    <location>
        <begin position="20"/>
        <end position="40"/>
    </location>
</feature>
<evidence type="ECO:0000313" key="11">
    <source>
        <dbReference type="EMBL" id="HIZ17782.1"/>
    </source>
</evidence>
<comment type="function">
    <text evidence="9 10">Involved in protein export. Participates in an early event of protein translocation.</text>
</comment>
<keyword evidence="6 10" id="KW-1133">Transmembrane helix</keyword>
<evidence type="ECO:0000256" key="9">
    <source>
        <dbReference type="ARBA" id="ARBA00025182"/>
    </source>
</evidence>
<evidence type="ECO:0000256" key="5">
    <source>
        <dbReference type="ARBA" id="ARBA00022927"/>
    </source>
</evidence>
<keyword evidence="8 10" id="KW-0472">Membrane</keyword>
<keyword evidence="5 10" id="KW-0653">Protein transport</keyword>
<organism evidence="11 12">
    <name type="scientific">Candidatus Olsenella stercoravium</name>
    <dbReference type="NCBI Taxonomy" id="2838713"/>
    <lineage>
        <taxon>Bacteria</taxon>
        <taxon>Bacillati</taxon>
        <taxon>Actinomycetota</taxon>
        <taxon>Coriobacteriia</taxon>
        <taxon>Coriobacteriales</taxon>
        <taxon>Atopobiaceae</taxon>
        <taxon>Olsenella</taxon>
    </lineage>
</organism>
<proteinExistence type="inferred from homology"/>
<keyword evidence="4 10" id="KW-0812">Transmembrane</keyword>
<evidence type="ECO:0000256" key="3">
    <source>
        <dbReference type="ARBA" id="ARBA00022448"/>
    </source>
</evidence>
<comment type="similarity">
    <text evidence="2 10">Belongs to the SecG family.</text>
</comment>
<reference evidence="11" key="2">
    <citation type="submission" date="2021-04" db="EMBL/GenBank/DDBJ databases">
        <authorList>
            <person name="Gilroy R."/>
        </authorList>
    </citation>
    <scope>NUCLEOTIDE SEQUENCE</scope>
    <source>
        <strain evidence="11">ChiHecolR3B27-1887</strain>
    </source>
</reference>
<keyword evidence="10" id="KW-1003">Cell membrane</keyword>
<comment type="subcellular location">
    <subcellularLocation>
        <location evidence="10">Cell membrane</location>
        <topology evidence="10">Multi-pass membrane protein</topology>
    </subcellularLocation>
    <subcellularLocation>
        <location evidence="1">Membrane</location>
        <topology evidence="1">Multi-pass membrane protein</topology>
    </subcellularLocation>
</comment>
<dbReference type="InterPro" id="IPR004692">
    <property type="entry name" value="SecG"/>
</dbReference>
<name>A0A9D2DIP2_9ACTN</name>
<evidence type="ECO:0000256" key="6">
    <source>
        <dbReference type="ARBA" id="ARBA00022989"/>
    </source>
</evidence>
<dbReference type="EMBL" id="DXBZ01000034">
    <property type="protein sequence ID" value="HIZ17782.1"/>
    <property type="molecule type" value="Genomic_DNA"/>
</dbReference>
<dbReference type="Proteomes" id="UP000824029">
    <property type="component" value="Unassembled WGS sequence"/>
</dbReference>
<protein>
    <recommendedName>
        <fullName evidence="10">Protein-export membrane protein SecG</fullName>
    </recommendedName>
</protein>
<accession>A0A9D2DIP2</accession>
<dbReference type="Pfam" id="PF03840">
    <property type="entry name" value="SecG"/>
    <property type="match status" value="1"/>
</dbReference>
<evidence type="ECO:0000313" key="12">
    <source>
        <dbReference type="Proteomes" id="UP000824029"/>
    </source>
</evidence>
<keyword evidence="3 10" id="KW-0813">Transport</keyword>
<comment type="caution">
    <text evidence="11">The sequence shown here is derived from an EMBL/GenBank/DDBJ whole genome shotgun (WGS) entry which is preliminary data.</text>
</comment>
<gene>
    <name evidence="11" type="primary">secG</name>
    <name evidence="11" type="ORF">IAA22_01550</name>
</gene>
<dbReference type="GO" id="GO:0009306">
    <property type="term" value="P:protein secretion"/>
    <property type="evidence" value="ECO:0007669"/>
    <property type="project" value="UniProtKB-UniRule"/>
</dbReference>
<dbReference type="GO" id="GO:0015450">
    <property type="term" value="F:protein-transporting ATPase activity"/>
    <property type="evidence" value="ECO:0007669"/>
    <property type="project" value="UniProtKB-UniRule"/>
</dbReference>
<evidence type="ECO:0000256" key="8">
    <source>
        <dbReference type="ARBA" id="ARBA00023136"/>
    </source>
</evidence>
<reference evidence="11" key="1">
    <citation type="journal article" date="2021" name="PeerJ">
        <title>Extensive microbial diversity within the chicken gut microbiome revealed by metagenomics and culture.</title>
        <authorList>
            <person name="Gilroy R."/>
            <person name="Ravi A."/>
            <person name="Getino M."/>
            <person name="Pursley I."/>
            <person name="Horton D.L."/>
            <person name="Alikhan N.F."/>
            <person name="Baker D."/>
            <person name="Gharbi K."/>
            <person name="Hall N."/>
            <person name="Watson M."/>
            <person name="Adriaenssens E.M."/>
            <person name="Foster-Nyarko E."/>
            <person name="Jarju S."/>
            <person name="Secka A."/>
            <person name="Antonio M."/>
            <person name="Oren A."/>
            <person name="Chaudhuri R.R."/>
            <person name="La Ragione R."/>
            <person name="Hildebrand F."/>
            <person name="Pallen M.J."/>
        </authorList>
    </citation>
    <scope>NUCLEOTIDE SEQUENCE</scope>
    <source>
        <strain evidence="11">ChiHecolR3B27-1887</strain>
    </source>
</reference>
<keyword evidence="7 10" id="KW-0811">Translocation</keyword>
<evidence type="ECO:0000256" key="4">
    <source>
        <dbReference type="ARBA" id="ARBA00022692"/>
    </source>
</evidence>
<evidence type="ECO:0000256" key="7">
    <source>
        <dbReference type="ARBA" id="ARBA00023010"/>
    </source>
</evidence>
<dbReference type="NCBIfam" id="TIGR00810">
    <property type="entry name" value="secG"/>
    <property type="match status" value="1"/>
</dbReference>
<dbReference type="GO" id="GO:0005886">
    <property type="term" value="C:plasma membrane"/>
    <property type="evidence" value="ECO:0007669"/>
    <property type="project" value="UniProtKB-SubCell"/>
</dbReference>
<dbReference type="AlphaFoldDB" id="A0A9D2DIP2"/>
<feature type="transmembrane region" description="Helical" evidence="10">
    <location>
        <begin position="74"/>
        <end position="93"/>
    </location>
</feature>
<evidence type="ECO:0000256" key="1">
    <source>
        <dbReference type="ARBA" id="ARBA00004141"/>
    </source>
</evidence>
<sequence>MCYHYQSLCSCPEGASVNPLNIILTVLLFLSGALTVLFVLMHSGKGTGVSEMIASSLYNSGAGSGVLEKNLNRLTVITAVVFILCVVIMALTFPTGTLG</sequence>
<evidence type="ECO:0000256" key="10">
    <source>
        <dbReference type="RuleBase" id="RU365087"/>
    </source>
</evidence>